<dbReference type="GO" id="GO:0005886">
    <property type="term" value="C:plasma membrane"/>
    <property type="evidence" value="ECO:0007669"/>
    <property type="project" value="UniProtKB-SubCell"/>
</dbReference>
<feature type="transmembrane region" description="Helical" evidence="8">
    <location>
        <begin position="225"/>
        <end position="248"/>
    </location>
</feature>
<proteinExistence type="predicted"/>
<keyword evidence="5 8" id="KW-1133">Transmembrane helix</keyword>
<feature type="transmembrane region" description="Helical" evidence="8">
    <location>
        <begin position="269"/>
        <end position="295"/>
    </location>
</feature>
<dbReference type="EMBL" id="HE613254">
    <property type="protein sequence ID" value="CCE66765.1"/>
    <property type="molecule type" value="Genomic_DNA"/>
</dbReference>
<feature type="transmembrane region" description="Helical" evidence="8">
    <location>
        <begin position="156"/>
        <end position="174"/>
    </location>
</feature>
<protein>
    <submittedName>
        <fullName evidence="9">Potassium uptake protein, integral membrane component KtrB</fullName>
    </submittedName>
</protein>
<dbReference type="OrthoDB" id="9810952at2"/>
<dbReference type="PATRIC" id="fig|1116213.3.peg.262"/>
<dbReference type="PANTHER" id="PTHR32024:SF1">
    <property type="entry name" value="KTR SYSTEM POTASSIUM UPTAKE PROTEIN B"/>
    <property type="match status" value="1"/>
</dbReference>
<evidence type="ECO:0000256" key="4">
    <source>
        <dbReference type="ARBA" id="ARBA00022692"/>
    </source>
</evidence>
<dbReference type="GO" id="GO:0008324">
    <property type="term" value="F:monoatomic cation transmembrane transporter activity"/>
    <property type="evidence" value="ECO:0007669"/>
    <property type="project" value="InterPro"/>
</dbReference>
<reference evidence="9" key="2">
    <citation type="submission" date="2011-11" db="EMBL/GenBank/DDBJ databases">
        <authorList>
            <person name="Barker E."/>
        </authorList>
    </citation>
    <scope>NUCLEOTIDE SEQUENCE</scope>
    <source>
        <strain evidence="9">Birmingham 1</strain>
    </source>
</reference>
<comment type="subcellular location">
    <subcellularLocation>
        <location evidence="1">Cell membrane</location>
        <topology evidence="1">Multi-pass membrane protein</topology>
    </subcellularLocation>
</comment>
<name>G8C367_9MOLU</name>
<accession>G8C367</accession>
<feature type="transmembrane region" description="Helical" evidence="8">
    <location>
        <begin position="398"/>
        <end position="416"/>
    </location>
</feature>
<dbReference type="InterPro" id="IPR003445">
    <property type="entry name" value="Cat_transpt"/>
</dbReference>
<keyword evidence="2" id="KW-0813">Transport</keyword>
<evidence type="ECO:0000256" key="1">
    <source>
        <dbReference type="ARBA" id="ARBA00004651"/>
    </source>
</evidence>
<feature type="transmembrane region" description="Helical" evidence="8">
    <location>
        <begin position="92"/>
        <end position="115"/>
    </location>
</feature>
<keyword evidence="7 8" id="KW-0472">Membrane</keyword>
<sequence length="508" mass="55508">MGVQAPFPGPRRGREVRYQRLGNLIFGRTVYQKLARLYAAVILLGFGALSLPFARASDGGSSDHFANFFTAVSSFTTTGLSIKAPLDSLDTVGQIVVLILIQIGGMGVVTIWTFLKHLFFKARKHTIEEKMNLFSERGGVSEGISYDVVKSALKTLFALEILLSVFLTYFFYIVTPAVSCEATSSKSDFWKSLHRGVFHAISAVNNAGLDIISKNNSVSSYSSGWGVILTVVFVLASVVGGIGYPVLYEVKGWIVNRRKTKSAWASLSLFSKISLTTYFSITVLASGLILFAAYLTNNFPSLKPCNLNYWEKGWQLVYLVFSSRSAGFAGVDLKSLDEKIQWALLVLMFIGASPASTAGGIRSITLFLILGKVWITIRGRRSLSVFSRTISNETIENAYIVFFVSAVLITVVSLFMPNLNNGQSSGGGSEKHAALFEAASAFGTSGLSLGYTSGLASGESHKKWVGGILLMMLMFVGQMGVPNLLLYYTRPRPYKQNFVNPEERLRIA</sequence>
<evidence type="ECO:0000256" key="3">
    <source>
        <dbReference type="ARBA" id="ARBA00022475"/>
    </source>
</evidence>
<reference evidence="9" key="1">
    <citation type="submission" date="2011-11" db="EMBL/GenBank/DDBJ databases">
        <title>Complete genome sequence of Candidatus Mycoplasma haemominutum.</title>
        <authorList>
            <person name="Barker E.N."/>
            <person name="Darby A.C."/>
            <person name="Helps C.R."/>
            <person name="Peters I.R."/>
            <person name="Hughes M.A."/>
            <person name="Radford A.D."/>
            <person name="Novacco M."/>
            <person name="Boretti F."/>
            <person name="Hofmann-Lehmann R."/>
            <person name="Tasker S."/>
        </authorList>
    </citation>
    <scope>NUCLEOTIDE SEQUENCE</scope>
    <source>
        <strain evidence="9">Birmingham 1</strain>
    </source>
</reference>
<dbReference type="KEGG" id="mhb:MHM_02470"/>
<evidence type="ECO:0000256" key="5">
    <source>
        <dbReference type="ARBA" id="ARBA00022989"/>
    </source>
</evidence>
<dbReference type="Pfam" id="PF02386">
    <property type="entry name" value="TrkH"/>
    <property type="match status" value="1"/>
</dbReference>
<feature type="transmembrane region" description="Helical" evidence="8">
    <location>
        <begin position="35"/>
        <end position="53"/>
    </location>
</feature>
<gene>
    <name evidence="9" type="primary">ktrB</name>
    <name evidence="9" type="ORF">MHM_02470</name>
</gene>
<evidence type="ECO:0000256" key="7">
    <source>
        <dbReference type="ARBA" id="ARBA00023136"/>
    </source>
</evidence>
<evidence type="ECO:0000313" key="9">
    <source>
        <dbReference type="EMBL" id="CCE66765.1"/>
    </source>
</evidence>
<keyword evidence="6" id="KW-0406">Ion transport</keyword>
<dbReference type="AlphaFoldDB" id="G8C367"/>
<feature type="transmembrane region" description="Helical" evidence="8">
    <location>
        <begin position="361"/>
        <end position="377"/>
    </location>
</feature>
<dbReference type="RefSeq" id="WP_015511630.1">
    <property type="nucleotide sequence ID" value="NC_021007.1"/>
</dbReference>
<organism evidence="9">
    <name type="scientific">Candidatus Mycoplasma haematominutum 'Birmingham 1'</name>
    <dbReference type="NCBI Taxonomy" id="1116213"/>
    <lineage>
        <taxon>Bacteria</taxon>
        <taxon>Bacillati</taxon>
        <taxon>Mycoplasmatota</taxon>
        <taxon>Mollicutes</taxon>
        <taxon>Mycoplasmataceae</taxon>
        <taxon>Mycoplasma</taxon>
    </lineage>
</organism>
<dbReference type="GO" id="GO:0030001">
    <property type="term" value="P:metal ion transport"/>
    <property type="evidence" value="ECO:0007669"/>
    <property type="project" value="UniProtKB-ARBA"/>
</dbReference>
<evidence type="ECO:0000256" key="2">
    <source>
        <dbReference type="ARBA" id="ARBA00022448"/>
    </source>
</evidence>
<dbReference type="PANTHER" id="PTHR32024">
    <property type="entry name" value="TRK SYSTEM POTASSIUM UPTAKE PROTEIN TRKG-RELATED"/>
    <property type="match status" value="1"/>
</dbReference>
<feature type="transmembrane region" description="Helical" evidence="8">
    <location>
        <begin position="464"/>
        <end position="488"/>
    </location>
</feature>
<keyword evidence="3" id="KW-1003">Cell membrane</keyword>
<evidence type="ECO:0000256" key="6">
    <source>
        <dbReference type="ARBA" id="ARBA00023065"/>
    </source>
</evidence>
<dbReference type="HOGENOM" id="CLU_026429_0_1_14"/>
<evidence type="ECO:0000256" key="8">
    <source>
        <dbReference type="SAM" id="Phobius"/>
    </source>
</evidence>
<keyword evidence="4 8" id="KW-0812">Transmembrane</keyword>